<sequence length="161" mass="18441">MVKNARTYGVIYQATLERGYFSGEVHEYGRNREKSVKNDSDDKLIIQQQTRRCDGERDSAIRAFQLPAVRMVRADNAHEAHPQPTIEALCSTELIFRLLCALIRQHTPMRPFSCYQSRRQHNKEPAARWRTGILMRLGAWPAHLPIGGNIGESRNDGLVIK</sequence>
<name>A0AAD5MFN9_PARTN</name>
<accession>A0AAD5MFN9</accession>
<protein>
    <submittedName>
        <fullName evidence="1">Uncharacterized protein</fullName>
    </submittedName>
</protein>
<gene>
    <name evidence="1" type="ORF">KIN20_001835</name>
</gene>
<dbReference type="Proteomes" id="UP001196413">
    <property type="component" value="Unassembled WGS sequence"/>
</dbReference>
<keyword evidence="2" id="KW-1185">Reference proteome</keyword>
<proteinExistence type="predicted"/>
<dbReference type="EMBL" id="JAHQIW010000239">
    <property type="protein sequence ID" value="KAJ1346909.1"/>
    <property type="molecule type" value="Genomic_DNA"/>
</dbReference>
<dbReference type="AlphaFoldDB" id="A0AAD5MFN9"/>
<evidence type="ECO:0000313" key="2">
    <source>
        <dbReference type="Proteomes" id="UP001196413"/>
    </source>
</evidence>
<organism evidence="1 2">
    <name type="scientific">Parelaphostrongylus tenuis</name>
    <name type="common">Meningeal worm</name>
    <dbReference type="NCBI Taxonomy" id="148309"/>
    <lineage>
        <taxon>Eukaryota</taxon>
        <taxon>Metazoa</taxon>
        <taxon>Ecdysozoa</taxon>
        <taxon>Nematoda</taxon>
        <taxon>Chromadorea</taxon>
        <taxon>Rhabditida</taxon>
        <taxon>Rhabditina</taxon>
        <taxon>Rhabditomorpha</taxon>
        <taxon>Strongyloidea</taxon>
        <taxon>Metastrongylidae</taxon>
        <taxon>Parelaphostrongylus</taxon>
    </lineage>
</organism>
<comment type="caution">
    <text evidence="1">The sequence shown here is derived from an EMBL/GenBank/DDBJ whole genome shotgun (WGS) entry which is preliminary data.</text>
</comment>
<reference evidence="1" key="1">
    <citation type="submission" date="2021-06" db="EMBL/GenBank/DDBJ databases">
        <title>Parelaphostrongylus tenuis whole genome reference sequence.</title>
        <authorList>
            <person name="Garwood T.J."/>
            <person name="Larsen P.A."/>
            <person name="Fountain-Jones N.M."/>
            <person name="Garbe J.R."/>
            <person name="Macchietto M.G."/>
            <person name="Kania S.A."/>
            <person name="Gerhold R.W."/>
            <person name="Richards J.E."/>
            <person name="Wolf T.M."/>
        </authorList>
    </citation>
    <scope>NUCLEOTIDE SEQUENCE</scope>
    <source>
        <strain evidence="1">MNPRO001-30</strain>
        <tissue evidence="1">Meninges</tissue>
    </source>
</reference>
<evidence type="ECO:0000313" key="1">
    <source>
        <dbReference type="EMBL" id="KAJ1346909.1"/>
    </source>
</evidence>